<evidence type="ECO:0000313" key="4">
    <source>
        <dbReference type="Proteomes" id="UP000887566"/>
    </source>
</evidence>
<protein>
    <recommendedName>
        <fullName evidence="1">SOSS complex subunit A homolog</fullName>
    </recommendedName>
</protein>
<evidence type="ECO:0000259" key="3">
    <source>
        <dbReference type="Pfam" id="PF10189"/>
    </source>
</evidence>
<dbReference type="Pfam" id="PF10189">
    <property type="entry name" value="Ints3_N"/>
    <property type="match status" value="1"/>
</dbReference>
<comment type="function">
    <text evidence="2">Component of the integrator complex, a multiprotein complex that terminates RNA polymerase II (Pol II) transcription in the promoter-proximal region of genes. The integrator complex provides a quality checkpoint during transcription elongation by driving premature transcription termination of transcripts that are unfavorably configured for transcriptional elongation: the complex terminates transcription by (1) catalyzing dephosphorylation of the C-terminal domain (CTD) of Pol II subunit Polr2A/Rbp1 and Spt5, and (2) degrading the exiting nascent RNA transcript via endonuclease activity. The integrator complex is also involved in the 3'-end processing of the U7 snRNA, and also the spliceosomal snRNAs U1, U2, U4 and U5.</text>
</comment>
<reference evidence="5" key="1">
    <citation type="submission" date="2022-11" db="UniProtKB">
        <authorList>
            <consortium name="WormBaseParasite"/>
        </authorList>
    </citation>
    <scope>IDENTIFICATION</scope>
</reference>
<proteinExistence type="predicted"/>
<feature type="domain" description="Integrator complex subunit 3 N-terminal" evidence="3">
    <location>
        <begin position="63"/>
        <end position="387"/>
    </location>
</feature>
<keyword evidence="4" id="KW-1185">Reference proteome</keyword>
<dbReference type="PANTHER" id="PTHR13587:SF7">
    <property type="entry name" value="INTEGRATOR COMPLEX SUBUNIT 3"/>
    <property type="match status" value="1"/>
</dbReference>
<dbReference type="Proteomes" id="UP000887566">
    <property type="component" value="Unplaced"/>
</dbReference>
<sequence length="398" mass="45304">MMDAARAKKPSKLLNANLRFEARDDFEEKLENGFNMVQGKLGGLGEKEAHDALMALASANEKSYDMVSCGLLYGVLTDPQKCAKYFRDLSFITNDGWHVTLCNVNIILIELFGRLRDDVREQVIWFFKEAIRANVPKIDNVLPNLIRNINDGGDFGQVSRLANAVLGILDDNREWIRSLKKATAAPVALLAFSRLIGDQMAFPAFDNLRTREIKLCEFLVREKFSDCVLLGRDLLLAIMRLSKTPEFEAIWKDLIYAPAKFAPNFGGVIELMYRPCTPYFFHYRTSITIFRKIDFIINKVKLGNHERHLEWLRKQHLSGIDGGSLRGELVRVLSTIIVPDPNAAVDPLARAVIISWLMPTSLSPAEMQWCKLMLFWDWFGFDPATTHYSVIGQLITDR</sequence>
<accession>A0A914WES3</accession>
<dbReference type="InterPro" id="IPR045334">
    <property type="entry name" value="INTS3"/>
</dbReference>
<dbReference type="GO" id="GO:0005737">
    <property type="term" value="C:cytoplasm"/>
    <property type="evidence" value="ECO:0007669"/>
    <property type="project" value="TreeGrafter"/>
</dbReference>
<dbReference type="AlphaFoldDB" id="A0A914WES3"/>
<evidence type="ECO:0000256" key="1">
    <source>
        <dbReference type="ARBA" id="ARBA00032741"/>
    </source>
</evidence>
<evidence type="ECO:0000313" key="5">
    <source>
        <dbReference type="WBParaSite" id="PSAMB.scaffold391size53556.g5439.t1"/>
    </source>
</evidence>
<dbReference type="InterPro" id="IPR019333">
    <property type="entry name" value="INTS3_N"/>
</dbReference>
<name>A0A914WES3_9BILA</name>
<dbReference type="PANTHER" id="PTHR13587">
    <property type="entry name" value="INTEGRATOR COMPLEX SUBUNIT 3"/>
    <property type="match status" value="1"/>
</dbReference>
<dbReference type="WBParaSite" id="PSAMB.scaffold391size53556.g5439.t1">
    <property type="protein sequence ID" value="PSAMB.scaffold391size53556.g5439.t1"/>
    <property type="gene ID" value="PSAMB.scaffold391size53556.g5439"/>
</dbReference>
<organism evidence="4 5">
    <name type="scientific">Plectus sambesii</name>
    <dbReference type="NCBI Taxonomy" id="2011161"/>
    <lineage>
        <taxon>Eukaryota</taxon>
        <taxon>Metazoa</taxon>
        <taxon>Ecdysozoa</taxon>
        <taxon>Nematoda</taxon>
        <taxon>Chromadorea</taxon>
        <taxon>Plectida</taxon>
        <taxon>Plectina</taxon>
        <taxon>Plectoidea</taxon>
        <taxon>Plectidae</taxon>
        <taxon>Plectus</taxon>
    </lineage>
</organism>
<evidence type="ECO:0000256" key="2">
    <source>
        <dbReference type="ARBA" id="ARBA00054331"/>
    </source>
</evidence>